<sequence length="63" mass="6830">MGDTIGGNGVGQCGGDMGLAHHIFEKLGSVFSGKDKIGHGDRFSLPAEDRFRTGTRTRRRRVI</sequence>
<organism evidence="1 2">
    <name type="scientific">Desulfoluna limicola</name>
    <dbReference type="NCBI Taxonomy" id="2810562"/>
    <lineage>
        <taxon>Bacteria</taxon>
        <taxon>Pseudomonadati</taxon>
        <taxon>Thermodesulfobacteriota</taxon>
        <taxon>Desulfobacteria</taxon>
        <taxon>Desulfobacterales</taxon>
        <taxon>Desulfolunaceae</taxon>
        <taxon>Desulfoluna</taxon>
    </lineage>
</organism>
<evidence type="ECO:0000313" key="1">
    <source>
        <dbReference type="EMBL" id="BCS97128.1"/>
    </source>
</evidence>
<name>A0ABM7PHR7_9BACT</name>
<gene>
    <name evidence="1" type="ORF">DSLASN_27600</name>
</gene>
<reference evidence="1 2" key="1">
    <citation type="submission" date="2021-02" db="EMBL/GenBank/DDBJ databases">
        <title>Complete genome of Desulfoluna sp. strain ASN36.</title>
        <authorList>
            <person name="Takahashi A."/>
            <person name="Kojima H."/>
            <person name="Fukui M."/>
        </authorList>
    </citation>
    <scope>NUCLEOTIDE SEQUENCE [LARGE SCALE GENOMIC DNA]</scope>
    <source>
        <strain evidence="1 2">ASN36</strain>
    </source>
</reference>
<dbReference type="EMBL" id="AP024488">
    <property type="protein sequence ID" value="BCS97128.1"/>
    <property type="molecule type" value="Genomic_DNA"/>
</dbReference>
<evidence type="ECO:0000313" key="2">
    <source>
        <dbReference type="Proteomes" id="UP001320148"/>
    </source>
</evidence>
<keyword evidence="2" id="KW-1185">Reference proteome</keyword>
<proteinExistence type="predicted"/>
<accession>A0ABM7PHR7</accession>
<dbReference type="Proteomes" id="UP001320148">
    <property type="component" value="Chromosome"/>
</dbReference>
<protein>
    <submittedName>
        <fullName evidence="1">Uncharacterized protein</fullName>
    </submittedName>
</protein>